<dbReference type="NCBIfam" id="NF010041">
    <property type="entry name" value="PRK13517.1-1"/>
    <property type="match status" value="1"/>
</dbReference>
<dbReference type="Pfam" id="PF04107">
    <property type="entry name" value="GCS2"/>
    <property type="match status" value="1"/>
</dbReference>
<dbReference type="HAMAP" id="MF_01609">
    <property type="entry name" value="Glu_cys_ligase_2"/>
    <property type="match status" value="1"/>
</dbReference>
<keyword evidence="1 5" id="KW-0436">Ligase</keyword>
<accession>A0A918YSF6</accession>
<dbReference type="PANTHER" id="PTHR36510">
    <property type="entry name" value="GLUTAMATE--CYSTEINE LIGASE 2-RELATED"/>
    <property type="match status" value="1"/>
</dbReference>
<feature type="region of interest" description="Disordered" evidence="6">
    <location>
        <begin position="1"/>
        <end position="21"/>
    </location>
</feature>
<comment type="similarity">
    <text evidence="5">Belongs to the glutamate--cysteine ligase type 2 family. YbdK subfamily.</text>
</comment>
<evidence type="ECO:0000256" key="3">
    <source>
        <dbReference type="ARBA" id="ARBA00022840"/>
    </source>
</evidence>
<dbReference type="EC" id="6.3.2.2" evidence="5"/>
<dbReference type="Gene3D" id="3.30.590.20">
    <property type="match status" value="1"/>
</dbReference>
<dbReference type="GO" id="GO:0042398">
    <property type="term" value="P:modified amino acid biosynthetic process"/>
    <property type="evidence" value="ECO:0007669"/>
    <property type="project" value="InterPro"/>
</dbReference>
<comment type="catalytic activity">
    <reaction evidence="4 5">
        <text>L-cysteine + L-glutamate + ATP = gamma-L-glutamyl-L-cysteine + ADP + phosphate + H(+)</text>
        <dbReference type="Rhea" id="RHEA:13285"/>
        <dbReference type="ChEBI" id="CHEBI:15378"/>
        <dbReference type="ChEBI" id="CHEBI:29985"/>
        <dbReference type="ChEBI" id="CHEBI:30616"/>
        <dbReference type="ChEBI" id="CHEBI:35235"/>
        <dbReference type="ChEBI" id="CHEBI:43474"/>
        <dbReference type="ChEBI" id="CHEBI:58173"/>
        <dbReference type="ChEBI" id="CHEBI:456216"/>
        <dbReference type="EC" id="6.3.2.2"/>
    </reaction>
</comment>
<evidence type="ECO:0000256" key="6">
    <source>
        <dbReference type="SAM" id="MobiDB-lite"/>
    </source>
</evidence>
<evidence type="ECO:0000256" key="5">
    <source>
        <dbReference type="HAMAP-Rule" id="MF_01609"/>
    </source>
</evidence>
<dbReference type="GO" id="GO:0004357">
    <property type="term" value="F:glutamate-cysteine ligase activity"/>
    <property type="evidence" value="ECO:0007669"/>
    <property type="project" value="UniProtKB-EC"/>
</dbReference>
<comment type="caution">
    <text evidence="7">The sequence shown here is derived from an EMBL/GenBank/DDBJ whole genome shotgun (WGS) entry which is preliminary data.</text>
</comment>
<reference evidence="7" key="2">
    <citation type="submission" date="2020-09" db="EMBL/GenBank/DDBJ databases">
        <authorList>
            <person name="Sun Q."/>
            <person name="Ohkuma M."/>
        </authorList>
    </citation>
    <scope>NUCLEOTIDE SEQUENCE</scope>
    <source>
        <strain evidence="7">JCM 4714</strain>
    </source>
</reference>
<dbReference type="InterPro" id="IPR006336">
    <property type="entry name" value="GCS2"/>
</dbReference>
<keyword evidence="2 5" id="KW-0547">Nucleotide-binding</keyword>
<dbReference type="InterPro" id="IPR011793">
    <property type="entry name" value="YbdK"/>
</dbReference>
<evidence type="ECO:0000313" key="8">
    <source>
        <dbReference type="Proteomes" id="UP000655443"/>
    </source>
</evidence>
<dbReference type="RefSeq" id="WP_229882455.1">
    <property type="nucleotide sequence ID" value="NZ_BMVG01000057.1"/>
</dbReference>
<comment type="function">
    <text evidence="5">ATP-dependent carboxylate-amine ligase which exhibits weak glutamate--cysteine ligase activity.</text>
</comment>
<dbReference type="AlphaFoldDB" id="A0A918YSF6"/>
<dbReference type="SUPFAM" id="SSF55931">
    <property type="entry name" value="Glutamine synthetase/guanido kinase"/>
    <property type="match status" value="1"/>
</dbReference>
<protein>
    <recommendedName>
        <fullName evidence="5">Putative glutamate--cysteine ligase 2</fullName>
        <ecNumber evidence="5">6.3.2.2</ecNumber>
    </recommendedName>
    <alternativeName>
        <fullName evidence="5">Gamma-glutamylcysteine synthetase 2</fullName>
        <shortName evidence="5">GCS 2</shortName>
        <shortName evidence="5">Gamma-GCS 2</shortName>
    </alternativeName>
</protein>
<evidence type="ECO:0000256" key="2">
    <source>
        <dbReference type="ARBA" id="ARBA00022741"/>
    </source>
</evidence>
<dbReference type="InterPro" id="IPR050141">
    <property type="entry name" value="GCL_type2/YbdK_subfam"/>
</dbReference>
<reference evidence="7" key="1">
    <citation type="journal article" date="2014" name="Int. J. Syst. Evol. Microbiol.">
        <title>Complete genome sequence of Corynebacterium casei LMG S-19264T (=DSM 44701T), isolated from a smear-ripened cheese.</title>
        <authorList>
            <consortium name="US DOE Joint Genome Institute (JGI-PGF)"/>
            <person name="Walter F."/>
            <person name="Albersmeier A."/>
            <person name="Kalinowski J."/>
            <person name="Ruckert C."/>
        </authorList>
    </citation>
    <scope>NUCLEOTIDE SEQUENCE</scope>
    <source>
        <strain evidence="7">JCM 4714</strain>
    </source>
</reference>
<dbReference type="GO" id="GO:0005524">
    <property type="term" value="F:ATP binding"/>
    <property type="evidence" value="ECO:0007669"/>
    <property type="project" value="UniProtKB-KW"/>
</dbReference>
<organism evidence="7 8">
    <name type="scientific">Streptomyces alanosinicus</name>
    <dbReference type="NCBI Taxonomy" id="68171"/>
    <lineage>
        <taxon>Bacteria</taxon>
        <taxon>Bacillati</taxon>
        <taxon>Actinomycetota</taxon>
        <taxon>Actinomycetes</taxon>
        <taxon>Kitasatosporales</taxon>
        <taxon>Streptomycetaceae</taxon>
        <taxon>Streptomyces</taxon>
    </lineage>
</organism>
<evidence type="ECO:0000313" key="7">
    <source>
        <dbReference type="EMBL" id="GHE15013.1"/>
    </source>
</evidence>
<evidence type="ECO:0000256" key="1">
    <source>
        <dbReference type="ARBA" id="ARBA00022598"/>
    </source>
</evidence>
<sequence length="396" mass="42010">MESRISRSDSTPAHQAGGGPVARVSGPLLTVGVEEEFLLVDPRTRLLMPAAAPVISTAQVKLGDRVAPELTCYQVETRTEPHRDLGALAEQLYANRLSLSRAAAAHGAGLVSSGTPVLTPAGAPPFMPGARYERSARAFGALDEEQVCCACHVHVGMASRAEAVQVSNHLRAWIAVLIALAANSPVWDGRDTGHASWRTVCWARWPAAGPPPYFESAGHYDDLVATLIGTGVVLDAGGIYWDIRPSHHVPTLEVRVADAGLTVDDTVLIAALVRAAAATALASVRAGRPAPRPDPHMLRAASWHSAREGLTGTVLDPVSRRLTPSSRRMHSLLAWIHPALTRHGDAALVESLLSQLNLYGTGAVQQRAALRLRRRPADIVDHLLARTLAAPGSGRG</sequence>
<keyword evidence="3 5" id="KW-0067">ATP-binding</keyword>
<proteinExistence type="inferred from homology"/>
<dbReference type="NCBIfam" id="TIGR02050">
    <property type="entry name" value="gshA_cyan_rel"/>
    <property type="match status" value="1"/>
</dbReference>
<dbReference type="Proteomes" id="UP000655443">
    <property type="component" value="Unassembled WGS sequence"/>
</dbReference>
<name>A0A918YSF6_9ACTN</name>
<keyword evidence="8" id="KW-1185">Reference proteome</keyword>
<gene>
    <name evidence="7" type="ORF">GCM10010339_88270</name>
</gene>
<dbReference type="InterPro" id="IPR014746">
    <property type="entry name" value="Gln_synth/guanido_kin_cat_dom"/>
</dbReference>
<dbReference type="PANTHER" id="PTHR36510:SF1">
    <property type="entry name" value="GLUTAMATE--CYSTEINE LIGASE 2-RELATED"/>
    <property type="match status" value="1"/>
</dbReference>
<dbReference type="EMBL" id="BMVG01000057">
    <property type="protein sequence ID" value="GHE15013.1"/>
    <property type="molecule type" value="Genomic_DNA"/>
</dbReference>
<evidence type="ECO:0000256" key="4">
    <source>
        <dbReference type="ARBA" id="ARBA00048819"/>
    </source>
</evidence>